<dbReference type="Proteomes" id="UP000789702">
    <property type="component" value="Unassembled WGS sequence"/>
</dbReference>
<accession>A0ACA9L148</accession>
<organism evidence="1 2">
    <name type="scientific">Dentiscutata heterogama</name>
    <dbReference type="NCBI Taxonomy" id="1316150"/>
    <lineage>
        <taxon>Eukaryota</taxon>
        <taxon>Fungi</taxon>
        <taxon>Fungi incertae sedis</taxon>
        <taxon>Mucoromycota</taxon>
        <taxon>Glomeromycotina</taxon>
        <taxon>Glomeromycetes</taxon>
        <taxon>Diversisporales</taxon>
        <taxon>Gigasporaceae</taxon>
        <taxon>Dentiscutata</taxon>
    </lineage>
</organism>
<sequence>PTPQMTTISSTLPPIEDTAFSYFLSMVDILTTLKIERTMNML</sequence>
<protein>
    <submittedName>
        <fullName evidence="1">5367_t:CDS:1</fullName>
    </submittedName>
</protein>
<feature type="non-terminal residue" evidence="1">
    <location>
        <position position="1"/>
    </location>
</feature>
<evidence type="ECO:0000313" key="2">
    <source>
        <dbReference type="Proteomes" id="UP000789702"/>
    </source>
</evidence>
<name>A0ACA9L148_9GLOM</name>
<comment type="caution">
    <text evidence="1">The sequence shown here is derived from an EMBL/GenBank/DDBJ whole genome shotgun (WGS) entry which is preliminary data.</text>
</comment>
<gene>
    <name evidence="1" type="ORF">DHETER_LOCUS3208</name>
</gene>
<reference evidence="1" key="1">
    <citation type="submission" date="2021-06" db="EMBL/GenBank/DDBJ databases">
        <authorList>
            <person name="Kallberg Y."/>
            <person name="Tangrot J."/>
            <person name="Rosling A."/>
        </authorList>
    </citation>
    <scope>NUCLEOTIDE SEQUENCE</scope>
    <source>
        <strain evidence="1">IL203A</strain>
    </source>
</reference>
<proteinExistence type="predicted"/>
<dbReference type="EMBL" id="CAJVPU010002675">
    <property type="protein sequence ID" value="CAG8505544.1"/>
    <property type="molecule type" value="Genomic_DNA"/>
</dbReference>
<evidence type="ECO:0000313" key="1">
    <source>
        <dbReference type="EMBL" id="CAG8505544.1"/>
    </source>
</evidence>
<keyword evidence="2" id="KW-1185">Reference proteome</keyword>